<comment type="caution">
    <text evidence="1">The sequence shown here is derived from an EMBL/GenBank/DDBJ whole genome shotgun (WGS) entry which is preliminary data.</text>
</comment>
<reference evidence="2" key="1">
    <citation type="journal article" date="2019" name="Int. J. Syst. Evol. Microbiol.">
        <title>The Global Catalogue of Microorganisms (GCM) 10K type strain sequencing project: providing services to taxonomists for standard genome sequencing and annotation.</title>
        <authorList>
            <consortium name="The Broad Institute Genomics Platform"/>
            <consortium name="The Broad Institute Genome Sequencing Center for Infectious Disease"/>
            <person name="Wu L."/>
            <person name="Ma J."/>
        </authorList>
    </citation>
    <scope>NUCLEOTIDE SEQUENCE [LARGE SCALE GENOMIC DNA]</scope>
    <source>
        <strain evidence="2">CGMCC 4.1434</strain>
    </source>
</reference>
<keyword evidence="2" id="KW-1185">Reference proteome</keyword>
<name>A0ABW0TGM9_9BACL</name>
<dbReference type="EMBL" id="JBHSNO010000001">
    <property type="protein sequence ID" value="MFC5587570.1"/>
    <property type="molecule type" value="Genomic_DNA"/>
</dbReference>
<evidence type="ECO:0000313" key="1">
    <source>
        <dbReference type="EMBL" id="MFC5587570.1"/>
    </source>
</evidence>
<dbReference type="RefSeq" id="WP_381429699.1">
    <property type="nucleotide sequence ID" value="NZ_JBHSNO010000001.1"/>
</dbReference>
<organism evidence="1 2">
    <name type="scientific">Sporosarcina soli</name>
    <dbReference type="NCBI Taxonomy" id="334736"/>
    <lineage>
        <taxon>Bacteria</taxon>
        <taxon>Bacillati</taxon>
        <taxon>Bacillota</taxon>
        <taxon>Bacilli</taxon>
        <taxon>Bacillales</taxon>
        <taxon>Caryophanaceae</taxon>
        <taxon>Sporosarcina</taxon>
    </lineage>
</organism>
<dbReference type="Proteomes" id="UP001596109">
    <property type="component" value="Unassembled WGS sequence"/>
</dbReference>
<sequence length="94" mass="11151">MIGTEVKFYEDEDGLILKAKVKRYIKEEIVSDYTITIGCELIVKPMNKRKLKHRDRRVQVLSFNRNKYGSRVNVKFLDNNRRGIIEISDLDTFK</sequence>
<accession>A0ABW0TGM9</accession>
<gene>
    <name evidence="1" type="ORF">ACFPRA_01435</name>
</gene>
<proteinExistence type="predicted"/>
<evidence type="ECO:0000313" key="2">
    <source>
        <dbReference type="Proteomes" id="UP001596109"/>
    </source>
</evidence>
<protein>
    <recommendedName>
        <fullName evidence="3">DUF2283 domain-containing protein</fullName>
    </recommendedName>
</protein>
<evidence type="ECO:0008006" key="3">
    <source>
        <dbReference type="Google" id="ProtNLM"/>
    </source>
</evidence>